<reference evidence="7 8" key="1">
    <citation type="submission" date="2015-01" db="EMBL/GenBank/DDBJ databases">
        <title>The Genome Sequence of Rhinocladiella mackenzie CBS 650.93.</title>
        <authorList>
            <consortium name="The Broad Institute Genomics Platform"/>
            <person name="Cuomo C."/>
            <person name="de Hoog S."/>
            <person name="Gorbushina A."/>
            <person name="Stielow B."/>
            <person name="Teixiera M."/>
            <person name="Abouelleil A."/>
            <person name="Chapman S.B."/>
            <person name="Priest M."/>
            <person name="Young S.K."/>
            <person name="Wortman J."/>
            <person name="Nusbaum C."/>
            <person name="Birren B."/>
        </authorList>
    </citation>
    <scope>NUCLEOTIDE SEQUENCE [LARGE SCALE GENOMIC DNA]</scope>
    <source>
        <strain evidence="7 8">CBS 650.93</strain>
    </source>
</reference>
<evidence type="ECO:0000256" key="5">
    <source>
        <dbReference type="SAM" id="MobiDB-lite"/>
    </source>
</evidence>
<accession>A0A0D2IQW4</accession>
<feature type="region of interest" description="Disordered" evidence="5">
    <location>
        <begin position="250"/>
        <end position="312"/>
    </location>
</feature>
<evidence type="ECO:0000256" key="4">
    <source>
        <dbReference type="ARBA" id="ARBA00023136"/>
    </source>
</evidence>
<dbReference type="PANTHER" id="PTHR15549:SF26">
    <property type="entry name" value="AXIAL BUDDING PATTERN PROTEIN 2-RELATED"/>
    <property type="match status" value="1"/>
</dbReference>
<dbReference type="GO" id="GO:0016020">
    <property type="term" value="C:membrane"/>
    <property type="evidence" value="ECO:0007669"/>
    <property type="project" value="UniProtKB-SubCell"/>
</dbReference>
<dbReference type="GO" id="GO:0071944">
    <property type="term" value="C:cell periphery"/>
    <property type="evidence" value="ECO:0007669"/>
    <property type="project" value="UniProtKB-ARBA"/>
</dbReference>
<organism evidence="7 8">
    <name type="scientific">Rhinocladiella mackenziei CBS 650.93</name>
    <dbReference type="NCBI Taxonomy" id="1442369"/>
    <lineage>
        <taxon>Eukaryota</taxon>
        <taxon>Fungi</taxon>
        <taxon>Dikarya</taxon>
        <taxon>Ascomycota</taxon>
        <taxon>Pezizomycotina</taxon>
        <taxon>Eurotiomycetes</taxon>
        <taxon>Chaetothyriomycetidae</taxon>
        <taxon>Chaetothyriales</taxon>
        <taxon>Herpotrichiellaceae</taxon>
        <taxon>Rhinocladiella</taxon>
    </lineage>
</organism>
<keyword evidence="3 6" id="KW-1133">Transmembrane helix</keyword>
<name>A0A0D2IQW4_9EURO</name>
<feature type="compositionally biased region" description="Basic and acidic residues" evidence="5">
    <location>
        <begin position="251"/>
        <end position="271"/>
    </location>
</feature>
<evidence type="ECO:0000256" key="2">
    <source>
        <dbReference type="ARBA" id="ARBA00022692"/>
    </source>
</evidence>
<dbReference type="InterPro" id="IPR051694">
    <property type="entry name" value="Immunoregulatory_rcpt-like"/>
</dbReference>
<evidence type="ECO:0000256" key="1">
    <source>
        <dbReference type="ARBA" id="ARBA00004167"/>
    </source>
</evidence>
<evidence type="ECO:0000256" key="6">
    <source>
        <dbReference type="SAM" id="Phobius"/>
    </source>
</evidence>
<dbReference type="HOGENOM" id="CLU_062044_0_0_1"/>
<feature type="region of interest" description="Disordered" evidence="5">
    <location>
        <begin position="73"/>
        <end position="108"/>
    </location>
</feature>
<keyword evidence="8" id="KW-1185">Reference proteome</keyword>
<keyword evidence="4 6" id="KW-0472">Membrane</keyword>
<dbReference type="GeneID" id="25291091"/>
<dbReference type="AlphaFoldDB" id="A0A0D2IQW4"/>
<dbReference type="RefSeq" id="XP_013275500.1">
    <property type="nucleotide sequence ID" value="XM_013420046.1"/>
</dbReference>
<dbReference type="VEuPathDB" id="FungiDB:Z518_03020"/>
<dbReference type="PANTHER" id="PTHR15549">
    <property type="entry name" value="PAIRED IMMUNOGLOBULIN-LIKE TYPE 2 RECEPTOR"/>
    <property type="match status" value="1"/>
</dbReference>
<feature type="transmembrane region" description="Helical" evidence="6">
    <location>
        <begin position="110"/>
        <end position="134"/>
    </location>
</feature>
<dbReference type="Proteomes" id="UP000053617">
    <property type="component" value="Unassembled WGS sequence"/>
</dbReference>
<gene>
    <name evidence="7" type="ORF">Z518_03020</name>
</gene>
<evidence type="ECO:0000313" key="7">
    <source>
        <dbReference type="EMBL" id="KIX08364.1"/>
    </source>
</evidence>
<comment type="subcellular location">
    <subcellularLocation>
        <location evidence="1">Membrane</location>
        <topology evidence="1">Single-pass membrane protein</topology>
    </subcellularLocation>
</comment>
<dbReference type="STRING" id="1442369.A0A0D2IQW4"/>
<protein>
    <submittedName>
        <fullName evidence="7">Rhinocladiella mackenziei CBS 650.93 unplaced genomic scaffold supercont1.2, whole genome shotgun sequence</fullName>
    </submittedName>
</protein>
<feature type="compositionally biased region" description="Basic and acidic residues" evidence="5">
    <location>
        <begin position="281"/>
        <end position="294"/>
    </location>
</feature>
<dbReference type="EMBL" id="KN847476">
    <property type="protein sequence ID" value="KIX08364.1"/>
    <property type="molecule type" value="Genomic_DNA"/>
</dbReference>
<evidence type="ECO:0000313" key="8">
    <source>
        <dbReference type="Proteomes" id="UP000053617"/>
    </source>
</evidence>
<proteinExistence type="predicted"/>
<dbReference type="OrthoDB" id="3692311at2759"/>
<evidence type="ECO:0000256" key="3">
    <source>
        <dbReference type="ARBA" id="ARBA00022989"/>
    </source>
</evidence>
<sequence length="312" mass="33647">MGFGSVTTPVPDYPNHSCPYGGLWYTCANNSIPFQGCCESNPCNGQGCSAQDLRPAGLHTVAVAGGSTFTVPSSVATSTPTSIATTTEAGSTTTPAQSESSTSSSTDTTAIAGGAAAAAVVLTILVGLALHFYLRRRRLRRTANGPLHREDVPLEHKGCYQDRPGTILTPLPCYPESSPHVSSPGVPFSPAPTYASMPTPRPQEMEPQEIMGLGLTLDEFHRRTKSRSPANVGDEPVELATQRFAAVDPNLEAKRPTSRDHHEATRDEIETSYRPSNQPLMRRDIQEPIEETSKGPRPRWMRRTEIFSNGSK</sequence>
<keyword evidence="2 6" id="KW-0812">Transmembrane</keyword>